<feature type="transmembrane region" description="Helical" evidence="1">
    <location>
        <begin position="38"/>
        <end position="64"/>
    </location>
</feature>
<sequence length="72" mass="7040">MEQNVGQTDSIVRIALGALAGAVSLGILGNVVPGSGVLSLVLGVVAIMALGTGLTGQCGLYSLIGVDTCKAR</sequence>
<evidence type="ECO:0000313" key="3">
    <source>
        <dbReference type="EMBL" id="SDX91394.1"/>
    </source>
</evidence>
<keyword evidence="1" id="KW-0472">Membrane</keyword>
<dbReference type="RefSeq" id="WP_089766600.1">
    <property type="nucleotide sequence ID" value="NZ_FNPB01000004.1"/>
</dbReference>
<feature type="domain" description="Inner membrane protein YgaP-like transmembrane" evidence="2">
    <location>
        <begin position="1"/>
        <end position="71"/>
    </location>
</feature>
<name>A0A1H3FML9_9EURY</name>
<evidence type="ECO:0000259" key="2">
    <source>
        <dbReference type="Pfam" id="PF11127"/>
    </source>
</evidence>
<dbReference type="InterPro" id="IPR021309">
    <property type="entry name" value="YgaP-like_TM"/>
</dbReference>
<dbReference type="EMBL" id="FNPB01000004">
    <property type="protein sequence ID" value="SDX91394.1"/>
    <property type="molecule type" value="Genomic_DNA"/>
</dbReference>
<proteinExistence type="predicted"/>
<evidence type="ECO:0000313" key="4">
    <source>
        <dbReference type="Proteomes" id="UP000199170"/>
    </source>
</evidence>
<protein>
    <recommendedName>
        <fullName evidence="2">Inner membrane protein YgaP-like transmembrane domain-containing protein</fullName>
    </recommendedName>
</protein>
<keyword evidence="4" id="KW-1185">Reference proteome</keyword>
<reference evidence="4" key="1">
    <citation type="submission" date="2016-10" db="EMBL/GenBank/DDBJ databases">
        <authorList>
            <person name="Varghese N."/>
            <person name="Submissions S."/>
        </authorList>
    </citation>
    <scope>NUCLEOTIDE SEQUENCE [LARGE SCALE GENOMIC DNA]</scope>
    <source>
        <strain evidence="4">CGMCC 1.10118</strain>
    </source>
</reference>
<dbReference type="AlphaFoldDB" id="A0A1H3FML9"/>
<keyword evidence="1" id="KW-0812">Transmembrane</keyword>
<dbReference type="Proteomes" id="UP000199170">
    <property type="component" value="Unassembled WGS sequence"/>
</dbReference>
<evidence type="ECO:0000256" key="1">
    <source>
        <dbReference type="SAM" id="Phobius"/>
    </source>
</evidence>
<feature type="transmembrane region" description="Helical" evidence="1">
    <location>
        <begin position="12"/>
        <end position="32"/>
    </location>
</feature>
<keyword evidence="1" id="KW-1133">Transmembrane helix</keyword>
<gene>
    <name evidence="3" type="ORF">SAMN04487946_10410</name>
</gene>
<accession>A0A1H3FML9</accession>
<dbReference type="Pfam" id="PF11127">
    <property type="entry name" value="YgaP-like_TM"/>
    <property type="match status" value="1"/>
</dbReference>
<organism evidence="3 4">
    <name type="scientific">Halobellus clavatus</name>
    <dbReference type="NCBI Taxonomy" id="660517"/>
    <lineage>
        <taxon>Archaea</taxon>
        <taxon>Methanobacteriati</taxon>
        <taxon>Methanobacteriota</taxon>
        <taxon>Stenosarchaea group</taxon>
        <taxon>Halobacteria</taxon>
        <taxon>Halobacteriales</taxon>
        <taxon>Haloferacaceae</taxon>
        <taxon>Halobellus</taxon>
    </lineage>
</organism>